<accession>A0A6V8LT72</accession>
<dbReference type="PANTHER" id="PTHR30592:SF1">
    <property type="entry name" value="SULFUR CARRIER PROTEIN FDHD"/>
    <property type="match status" value="1"/>
</dbReference>
<name>A0A6V8LT72_9BACT</name>
<keyword evidence="1" id="KW-0963">Cytoplasm</keyword>
<dbReference type="GO" id="GO:0006777">
    <property type="term" value="P:Mo-molybdopterin cofactor biosynthetic process"/>
    <property type="evidence" value="ECO:0007669"/>
    <property type="project" value="UniProtKB-KW"/>
</dbReference>
<evidence type="ECO:0000256" key="2">
    <source>
        <dbReference type="ARBA" id="ARBA00023150"/>
    </source>
</evidence>
<keyword evidence="4" id="KW-1185">Reference proteome</keyword>
<sequence>MDKNETDLARLPCRQFKDGAWRDFDDDAAFEVSVTLDVQGQGIKRLWAFPTDLRALALGQALLDLAPDGTVPRVEALGERAFAVRFEPGAPPPARPWPGALTARDILEGAGRFMEMAGRWDATGCFHRAALYDPLEKAFVRHVEDIGRHNCLDRLAGWSLESGTPLAGQVLFVTARATASLVRKAVTSGYAAMVSRSAVTTAGVAQAREAGMTLAGFSRENRFSIFSDPHGRILARD</sequence>
<dbReference type="Pfam" id="PF02634">
    <property type="entry name" value="FdhD-NarQ"/>
    <property type="match status" value="1"/>
</dbReference>
<evidence type="ECO:0000313" key="4">
    <source>
        <dbReference type="Proteomes" id="UP000494245"/>
    </source>
</evidence>
<keyword evidence="2" id="KW-0501">Molybdenum cofactor biosynthesis</keyword>
<comment type="caution">
    <text evidence="3">The sequence shown here is derived from an EMBL/GenBank/DDBJ whole genome shotgun (WGS) entry which is preliminary data.</text>
</comment>
<protein>
    <submittedName>
        <fullName evidence="3">Sulfurtransferase FdhD</fullName>
    </submittedName>
</protein>
<dbReference type="SUPFAM" id="SSF53927">
    <property type="entry name" value="Cytidine deaminase-like"/>
    <property type="match status" value="1"/>
</dbReference>
<dbReference type="PANTHER" id="PTHR30592">
    <property type="entry name" value="FORMATE DEHYDROGENASE"/>
    <property type="match status" value="1"/>
</dbReference>
<gene>
    <name evidence="3" type="primary">fdhD_2</name>
    <name evidence="3" type="ORF">NNJEOMEG_03531</name>
</gene>
<dbReference type="RefSeq" id="WP_173086806.1">
    <property type="nucleotide sequence ID" value="NZ_BLTE01000020.1"/>
</dbReference>
<organism evidence="3 4">
    <name type="scientific">Fundidesulfovibrio magnetotacticus</name>
    <dbReference type="NCBI Taxonomy" id="2730080"/>
    <lineage>
        <taxon>Bacteria</taxon>
        <taxon>Pseudomonadati</taxon>
        <taxon>Thermodesulfobacteriota</taxon>
        <taxon>Desulfovibrionia</taxon>
        <taxon>Desulfovibrionales</taxon>
        <taxon>Desulfovibrionaceae</taxon>
        <taxon>Fundidesulfovibrio</taxon>
    </lineage>
</organism>
<dbReference type="InterPro" id="IPR016193">
    <property type="entry name" value="Cytidine_deaminase-like"/>
</dbReference>
<reference evidence="3 4" key="1">
    <citation type="submission" date="2020-04" db="EMBL/GenBank/DDBJ databases">
        <authorList>
            <consortium name="Desulfovibrio sp. FSS-1 genome sequencing consortium"/>
            <person name="Shimoshige H."/>
            <person name="Kobayashi H."/>
            <person name="Maekawa T."/>
        </authorList>
    </citation>
    <scope>NUCLEOTIDE SEQUENCE [LARGE SCALE GENOMIC DNA]</scope>
    <source>
        <strain evidence="3 4">SIID29052-01</strain>
    </source>
</reference>
<dbReference type="AlphaFoldDB" id="A0A6V8LT72"/>
<dbReference type="Proteomes" id="UP000494245">
    <property type="component" value="Unassembled WGS sequence"/>
</dbReference>
<reference evidence="3 4" key="2">
    <citation type="submission" date="2020-05" db="EMBL/GenBank/DDBJ databases">
        <title>Draft genome sequence of Desulfovibrio sp. strainFSS-1.</title>
        <authorList>
            <person name="Shimoshige H."/>
            <person name="Kobayashi H."/>
            <person name="Maekawa T."/>
        </authorList>
    </citation>
    <scope>NUCLEOTIDE SEQUENCE [LARGE SCALE GENOMIC DNA]</scope>
    <source>
        <strain evidence="3 4">SIID29052-01</strain>
    </source>
</reference>
<evidence type="ECO:0000256" key="1">
    <source>
        <dbReference type="ARBA" id="ARBA00022490"/>
    </source>
</evidence>
<evidence type="ECO:0000313" key="3">
    <source>
        <dbReference type="EMBL" id="GFK95663.1"/>
    </source>
</evidence>
<dbReference type="EMBL" id="BLTE01000020">
    <property type="protein sequence ID" value="GFK95663.1"/>
    <property type="molecule type" value="Genomic_DNA"/>
</dbReference>
<dbReference type="GO" id="GO:0016783">
    <property type="term" value="F:sulfurtransferase activity"/>
    <property type="evidence" value="ECO:0007669"/>
    <property type="project" value="InterPro"/>
</dbReference>
<dbReference type="Gene3D" id="3.40.140.10">
    <property type="entry name" value="Cytidine Deaminase, domain 2"/>
    <property type="match status" value="1"/>
</dbReference>
<proteinExistence type="predicted"/>
<dbReference type="InterPro" id="IPR003786">
    <property type="entry name" value="FdhD"/>
</dbReference>
<keyword evidence="3" id="KW-0808">Transferase</keyword>